<proteinExistence type="predicted"/>
<evidence type="ECO:0000256" key="1">
    <source>
        <dbReference type="SAM" id="MobiDB-lite"/>
    </source>
</evidence>
<dbReference type="AlphaFoldDB" id="A0A5N6JY10"/>
<evidence type="ECO:0000313" key="2">
    <source>
        <dbReference type="EMBL" id="KAB8294042.1"/>
    </source>
</evidence>
<reference evidence="2 3" key="1">
    <citation type="submission" date="2019-06" db="EMBL/GenBank/DDBJ databases">
        <title>Genome Sequence of the Brown Rot Fungal Pathogen Monilinia laxa.</title>
        <authorList>
            <person name="De Miccolis Angelini R.M."/>
            <person name="Landi L."/>
            <person name="Abate D."/>
            <person name="Pollastro S."/>
            <person name="Romanazzi G."/>
            <person name="Faretra F."/>
        </authorList>
    </citation>
    <scope>NUCLEOTIDE SEQUENCE [LARGE SCALE GENOMIC DNA]</scope>
    <source>
        <strain evidence="2 3">Mlax316</strain>
    </source>
</reference>
<feature type="region of interest" description="Disordered" evidence="1">
    <location>
        <begin position="100"/>
        <end position="151"/>
    </location>
</feature>
<accession>A0A5N6JY10</accession>
<evidence type="ECO:0000313" key="3">
    <source>
        <dbReference type="Proteomes" id="UP000326757"/>
    </source>
</evidence>
<keyword evidence="3" id="KW-1185">Reference proteome</keyword>
<dbReference type="Proteomes" id="UP000326757">
    <property type="component" value="Unassembled WGS sequence"/>
</dbReference>
<gene>
    <name evidence="2" type="ORF">EYC80_009500</name>
</gene>
<comment type="caution">
    <text evidence="2">The sequence shown here is derived from an EMBL/GenBank/DDBJ whole genome shotgun (WGS) entry which is preliminary data.</text>
</comment>
<protein>
    <submittedName>
        <fullName evidence="2">Uncharacterized protein</fullName>
    </submittedName>
</protein>
<sequence>MECDTFWWNSAGEWFYGSSTAWSGIPPGFPTVPPPIHTTLSIRLVLYASPHLITNYNIYLPSSQRIRRQQISTHADTPQAIRQHLLSKFEQTICRNTTTSPIPIPIPIQSQSNSNLPYTRHTPHPQNTKHHTHSQHQPLQTFPSPKITTRPTKGLRSNFPLSLLSLSPLNTLPNPKNLIPRTQKKFISLHRISIP</sequence>
<name>A0A5N6JY10_MONLA</name>
<dbReference type="EMBL" id="VIGI01000011">
    <property type="protein sequence ID" value="KAB8294042.1"/>
    <property type="molecule type" value="Genomic_DNA"/>
</dbReference>
<feature type="compositionally biased region" description="Low complexity" evidence="1">
    <location>
        <begin position="100"/>
        <end position="115"/>
    </location>
</feature>
<feature type="compositionally biased region" description="Basic residues" evidence="1">
    <location>
        <begin position="121"/>
        <end position="134"/>
    </location>
</feature>
<organism evidence="2 3">
    <name type="scientific">Monilinia laxa</name>
    <name type="common">Brown rot fungus</name>
    <name type="synonym">Sclerotinia laxa</name>
    <dbReference type="NCBI Taxonomy" id="61186"/>
    <lineage>
        <taxon>Eukaryota</taxon>
        <taxon>Fungi</taxon>
        <taxon>Dikarya</taxon>
        <taxon>Ascomycota</taxon>
        <taxon>Pezizomycotina</taxon>
        <taxon>Leotiomycetes</taxon>
        <taxon>Helotiales</taxon>
        <taxon>Sclerotiniaceae</taxon>
        <taxon>Monilinia</taxon>
    </lineage>
</organism>
<feature type="compositionally biased region" description="Polar residues" evidence="1">
    <location>
        <begin position="135"/>
        <end position="151"/>
    </location>
</feature>